<evidence type="ECO:0000256" key="1">
    <source>
        <dbReference type="ARBA" id="ARBA00000189"/>
    </source>
</evidence>
<comment type="caution">
    <text evidence="20">The sequence shown here is derived from an EMBL/GenBank/DDBJ whole genome shotgun (WGS) entry which is preliminary data.</text>
</comment>
<proteinExistence type="inferred from homology"/>
<feature type="binding site" evidence="15">
    <location>
        <position position="74"/>
    </location>
    <ligand>
        <name>Ca(2+)</name>
        <dbReference type="ChEBI" id="CHEBI:29108"/>
        <label>1</label>
    </ligand>
</feature>
<comment type="subcellular location">
    <subcellularLocation>
        <location evidence="18">Secreted</location>
    </subcellularLocation>
</comment>
<keyword evidence="18" id="KW-0732">Signal</keyword>
<dbReference type="GO" id="GO:0020037">
    <property type="term" value="F:heme binding"/>
    <property type="evidence" value="ECO:0007669"/>
    <property type="project" value="UniProtKB-UniRule"/>
</dbReference>
<feature type="binding site" description="axial binding residue" evidence="15">
    <location>
        <position position="196"/>
    </location>
    <ligand>
        <name>heme b</name>
        <dbReference type="ChEBI" id="CHEBI:60344"/>
    </ligand>
    <ligandPart>
        <name>Fe</name>
        <dbReference type="ChEBI" id="CHEBI:18248"/>
    </ligandPart>
</feature>
<evidence type="ECO:0000256" key="15">
    <source>
        <dbReference type="PIRSR" id="PIRSR600823-3"/>
    </source>
</evidence>
<keyword evidence="9 18" id="KW-0560">Oxidoreductase</keyword>
<feature type="disulfide bond" evidence="17">
    <location>
        <begin position="123"/>
        <end position="319"/>
    </location>
</feature>
<feature type="signal peptide" evidence="18">
    <location>
        <begin position="1"/>
        <end position="26"/>
    </location>
</feature>
<feature type="binding site" evidence="15">
    <location>
        <position position="243"/>
    </location>
    <ligand>
        <name>Ca(2+)</name>
        <dbReference type="ChEBI" id="CHEBI:29108"/>
        <label>2</label>
    </ligand>
</feature>
<dbReference type="FunFam" id="1.10.420.10:FF:000006">
    <property type="entry name" value="Peroxidase"/>
    <property type="match status" value="1"/>
</dbReference>
<comment type="similarity">
    <text evidence="18">Belongs to the peroxidase family. Classical plant (class III) peroxidase subfamily.</text>
</comment>
<evidence type="ECO:0000256" key="16">
    <source>
        <dbReference type="PIRSR" id="PIRSR600823-4"/>
    </source>
</evidence>
<evidence type="ECO:0000313" key="21">
    <source>
        <dbReference type="Proteomes" id="UP000634136"/>
    </source>
</evidence>
<dbReference type="PRINTS" id="PR00458">
    <property type="entry name" value="PEROXIDASE"/>
</dbReference>
<evidence type="ECO:0000256" key="8">
    <source>
        <dbReference type="ARBA" id="ARBA00022837"/>
    </source>
</evidence>
<dbReference type="Gene3D" id="1.10.420.10">
    <property type="entry name" value="Peroxidase, domain 2"/>
    <property type="match status" value="1"/>
</dbReference>
<evidence type="ECO:0000256" key="11">
    <source>
        <dbReference type="ARBA" id="ARBA00023157"/>
    </source>
</evidence>
<evidence type="ECO:0000256" key="14">
    <source>
        <dbReference type="PIRSR" id="PIRSR600823-2"/>
    </source>
</evidence>
<evidence type="ECO:0000256" key="5">
    <source>
        <dbReference type="ARBA" id="ARBA00022559"/>
    </source>
</evidence>
<feature type="disulfide bond" evidence="17">
    <location>
        <begin position="37"/>
        <end position="117"/>
    </location>
</feature>
<feature type="disulfide bond" evidence="17">
    <location>
        <begin position="70"/>
        <end position="75"/>
    </location>
</feature>
<evidence type="ECO:0000313" key="20">
    <source>
        <dbReference type="EMBL" id="KAF7833825.1"/>
    </source>
</evidence>
<dbReference type="GO" id="GO:0005576">
    <property type="term" value="C:extracellular region"/>
    <property type="evidence" value="ECO:0007669"/>
    <property type="project" value="UniProtKB-SubCell"/>
</dbReference>
<keyword evidence="10 15" id="KW-0408">Iron</keyword>
<keyword evidence="18" id="KW-0376">Hydrogen peroxide</keyword>
<dbReference type="InterPro" id="IPR019793">
    <property type="entry name" value="Peroxidases_heam-ligand_BS"/>
</dbReference>
<dbReference type="PROSITE" id="PS50873">
    <property type="entry name" value="PEROXIDASE_4"/>
    <property type="match status" value="1"/>
</dbReference>
<dbReference type="PANTHER" id="PTHR31388:SF144">
    <property type="entry name" value="PEROXIDASE 67-RELATED"/>
    <property type="match status" value="1"/>
</dbReference>
<evidence type="ECO:0000256" key="7">
    <source>
        <dbReference type="ARBA" id="ARBA00022723"/>
    </source>
</evidence>
<feature type="disulfide bond" evidence="17">
    <location>
        <begin position="203"/>
        <end position="228"/>
    </location>
</feature>
<feature type="binding site" evidence="15">
    <location>
        <position position="76"/>
    </location>
    <ligand>
        <name>Ca(2+)</name>
        <dbReference type="ChEBI" id="CHEBI:29108"/>
        <label>1</label>
    </ligand>
</feature>
<dbReference type="InterPro" id="IPR019794">
    <property type="entry name" value="Peroxidases_AS"/>
</dbReference>
<accession>A0A834WW33</accession>
<feature type="chain" id="PRO_5033097195" description="Peroxidase" evidence="18">
    <location>
        <begin position="27"/>
        <end position="323"/>
    </location>
</feature>
<keyword evidence="8 15" id="KW-0106">Calcium</keyword>
<dbReference type="InterPro" id="IPR000823">
    <property type="entry name" value="Peroxidase_pln"/>
</dbReference>
<dbReference type="PRINTS" id="PR00461">
    <property type="entry name" value="PLPEROXIDASE"/>
</dbReference>
<dbReference type="PANTHER" id="PTHR31388">
    <property type="entry name" value="PEROXIDASE 72-RELATED"/>
    <property type="match status" value="1"/>
</dbReference>
<feature type="binding site" evidence="15">
    <location>
        <position position="72"/>
    </location>
    <ligand>
        <name>Ca(2+)</name>
        <dbReference type="ChEBI" id="CHEBI:29108"/>
        <label>1</label>
    </ligand>
</feature>
<dbReference type="GO" id="GO:0046872">
    <property type="term" value="F:metal ion binding"/>
    <property type="evidence" value="ECO:0007669"/>
    <property type="project" value="UniProtKB-UniRule"/>
</dbReference>
<feature type="domain" description="Plant heme peroxidase family profile" evidence="19">
    <location>
        <begin position="27"/>
        <end position="323"/>
    </location>
</feature>
<dbReference type="AlphaFoldDB" id="A0A834WW33"/>
<keyword evidence="6 18" id="KW-0349">Heme</keyword>
<reference evidence="20" key="1">
    <citation type="submission" date="2020-09" db="EMBL/GenBank/DDBJ databases">
        <title>Genome-Enabled Discovery of Anthraquinone Biosynthesis in Senna tora.</title>
        <authorList>
            <person name="Kang S.-H."/>
            <person name="Pandey R.P."/>
            <person name="Lee C.-M."/>
            <person name="Sim J.-S."/>
            <person name="Jeong J.-T."/>
            <person name="Choi B.-S."/>
            <person name="Jung M."/>
            <person name="Ginzburg D."/>
            <person name="Zhao K."/>
            <person name="Won S.Y."/>
            <person name="Oh T.-J."/>
            <person name="Yu Y."/>
            <person name="Kim N.-H."/>
            <person name="Lee O.R."/>
            <person name="Lee T.-H."/>
            <person name="Bashyal P."/>
            <person name="Kim T.-S."/>
            <person name="Lee W.-H."/>
            <person name="Kawkins C."/>
            <person name="Kim C.-K."/>
            <person name="Kim J.S."/>
            <person name="Ahn B.O."/>
            <person name="Rhee S.Y."/>
            <person name="Sohng J.K."/>
        </authorList>
    </citation>
    <scope>NUCLEOTIDE SEQUENCE</scope>
    <source>
        <tissue evidence="20">Leaf</tissue>
    </source>
</reference>
<keyword evidence="11 17" id="KW-1015">Disulfide bond</keyword>
<keyword evidence="18" id="KW-0964">Secreted</keyword>
<evidence type="ECO:0000256" key="17">
    <source>
        <dbReference type="PIRSR" id="PIRSR600823-5"/>
    </source>
</evidence>
<feature type="binding site" evidence="15">
    <location>
        <position position="69"/>
    </location>
    <ligand>
        <name>Ca(2+)</name>
        <dbReference type="ChEBI" id="CHEBI:29108"/>
        <label>1</label>
    </ligand>
</feature>
<evidence type="ECO:0000256" key="10">
    <source>
        <dbReference type="ARBA" id="ARBA00023004"/>
    </source>
</evidence>
<dbReference type="InterPro" id="IPR002016">
    <property type="entry name" value="Haem_peroxidase"/>
</dbReference>
<evidence type="ECO:0000256" key="3">
    <source>
        <dbReference type="ARBA" id="ARBA00006873"/>
    </source>
</evidence>
<dbReference type="GO" id="GO:0006979">
    <property type="term" value="P:response to oxidative stress"/>
    <property type="evidence" value="ECO:0007669"/>
    <property type="project" value="UniProtKB-UniRule"/>
</dbReference>
<keyword evidence="21" id="KW-1185">Reference proteome</keyword>
<feature type="active site" description="Proton acceptor" evidence="13">
    <location>
        <position position="68"/>
    </location>
</feature>
<dbReference type="EC" id="1.11.1.7" evidence="4 18"/>
<evidence type="ECO:0000256" key="13">
    <source>
        <dbReference type="PIRSR" id="PIRSR600823-1"/>
    </source>
</evidence>
<dbReference type="Proteomes" id="UP000634136">
    <property type="component" value="Unassembled WGS sequence"/>
</dbReference>
<evidence type="ECO:0000256" key="9">
    <source>
        <dbReference type="ARBA" id="ARBA00023002"/>
    </source>
</evidence>
<dbReference type="FunFam" id="1.10.520.10:FF:000001">
    <property type="entry name" value="Peroxidase"/>
    <property type="match status" value="1"/>
</dbReference>
<dbReference type="GO" id="GO:0042744">
    <property type="term" value="P:hydrogen peroxide catabolic process"/>
    <property type="evidence" value="ECO:0007669"/>
    <property type="project" value="UniProtKB-KW"/>
</dbReference>
<dbReference type="InterPro" id="IPR010255">
    <property type="entry name" value="Haem_peroxidase_sf"/>
</dbReference>
<evidence type="ECO:0000256" key="12">
    <source>
        <dbReference type="ARBA" id="ARBA00023180"/>
    </source>
</evidence>
<feature type="binding site" evidence="15">
    <location>
        <position position="78"/>
    </location>
    <ligand>
        <name>Ca(2+)</name>
        <dbReference type="ChEBI" id="CHEBI:29108"/>
        <label>1</label>
    </ligand>
</feature>
<dbReference type="SUPFAM" id="SSF48113">
    <property type="entry name" value="Heme-dependent peroxidases"/>
    <property type="match status" value="1"/>
</dbReference>
<feature type="binding site" evidence="15">
    <location>
        <position position="246"/>
    </location>
    <ligand>
        <name>Ca(2+)</name>
        <dbReference type="ChEBI" id="CHEBI:29108"/>
        <label>2</label>
    </ligand>
</feature>
<feature type="binding site" evidence="15">
    <location>
        <position position="197"/>
    </location>
    <ligand>
        <name>Ca(2+)</name>
        <dbReference type="ChEBI" id="CHEBI:29108"/>
        <label>2</label>
    </ligand>
</feature>
<comment type="function">
    <text evidence="2">Removal of H(2)O(2), oxidation of toxic reductants, biosynthesis and degradation of lignin, suberization, auxin catabolism, response to environmental stresses such as wounding, pathogen attack and oxidative stress. These functions might be dependent on each isozyme/isoform in each plant tissue.</text>
</comment>
<organism evidence="20 21">
    <name type="scientific">Senna tora</name>
    <dbReference type="NCBI Taxonomy" id="362788"/>
    <lineage>
        <taxon>Eukaryota</taxon>
        <taxon>Viridiplantae</taxon>
        <taxon>Streptophyta</taxon>
        <taxon>Embryophyta</taxon>
        <taxon>Tracheophyta</taxon>
        <taxon>Spermatophyta</taxon>
        <taxon>Magnoliopsida</taxon>
        <taxon>eudicotyledons</taxon>
        <taxon>Gunneridae</taxon>
        <taxon>Pentapetalae</taxon>
        <taxon>rosids</taxon>
        <taxon>fabids</taxon>
        <taxon>Fabales</taxon>
        <taxon>Fabaceae</taxon>
        <taxon>Caesalpinioideae</taxon>
        <taxon>Cassia clade</taxon>
        <taxon>Senna</taxon>
    </lineage>
</organism>
<dbReference type="PROSITE" id="PS00435">
    <property type="entry name" value="PEROXIDASE_1"/>
    <property type="match status" value="1"/>
</dbReference>
<dbReference type="PROSITE" id="PS00436">
    <property type="entry name" value="PEROXIDASE_2"/>
    <property type="match status" value="1"/>
</dbReference>
<evidence type="ECO:0000256" key="4">
    <source>
        <dbReference type="ARBA" id="ARBA00012313"/>
    </source>
</evidence>
<keyword evidence="5 18" id="KW-0575">Peroxidase</keyword>
<sequence>MVLSSSSSSWLLSSLALFLVVTAGRSQLSPNYYHQSCPKLPFIVKSVVQSAVSKQPRLAASILRLFFHDCFVNGCDGSVLVDDTGSLKGEKTAAPNNGSLRGFEVIDEIKSKVEAACPSLVSCADILTIAARDSVLLLGGPNWEVKLGRRDSKTASFNDANSGVLPRPSSSLDTLISLFQAQGLSVKDMVALSGGHTIGKARCISFRDRIYNETNIDSLFAKAKQMNCPRSSGSGDDNVANLDIQTTNYFDNSYFKNLINKRGLLHSDQVLFNGGSTDSLVQTYSQNGNAFNCDFVAAMIKMGDIKPLLAPNGEIRKNCRRVN</sequence>
<keyword evidence="12" id="KW-0325">Glycoprotein</keyword>
<evidence type="ECO:0000256" key="2">
    <source>
        <dbReference type="ARBA" id="ARBA00002322"/>
    </source>
</evidence>
<evidence type="ECO:0000256" key="18">
    <source>
        <dbReference type="RuleBase" id="RU362060"/>
    </source>
</evidence>
<evidence type="ECO:0000259" key="19">
    <source>
        <dbReference type="PROSITE" id="PS50873"/>
    </source>
</evidence>
<keyword evidence="7 15" id="KW-0479">Metal-binding</keyword>
<evidence type="ECO:0000256" key="6">
    <source>
        <dbReference type="ARBA" id="ARBA00022617"/>
    </source>
</evidence>
<comment type="catalytic activity">
    <reaction evidence="1 18">
        <text>2 a phenolic donor + H2O2 = 2 a phenolic radical donor + 2 H2O</text>
        <dbReference type="Rhea" id="RHEA:56136"/>
        <dbReference type="ChEBI" id="CHEBI:15377"/>
        <dbReference type="ChEBI" id="CHEBI:16240"/>
        <dbReference type="ChEBI" id="CHEBI:139520"/>
        <dbReference type="ChEBI" id="CHEBI:139521"/>
        <dbReference type="EC" id="1.11.1.7"/>
    </reaction>
</comment>
<dbReference type="OrthoDB" id="2113341at2759"/>
<dbReference type="Pfam" id="PF00141">
    <property type="entry name" value="peroxidase"/>
    <property type="match status" value="1"/>
</dbReference>
<feature type="binding site" evidence="14">
    <location>
        <position position="166"/>
    </location>
    <ligand>
        <name>substrate</name>
    </ligand>
</feature>
<dbReference type="EMBL" id="JAAIUW010000005">
    <property type="protein sequence ID" value="KAF7833825.1"/>
    <property type="molecule type" value="Genomic_DNA"/>
</dbReference>
<feature type="binding site" evidence="15">
    <location>
        <position position="90"/>
    </location>
    <ligand>
        <name>Ca(2+)</name>
        <dbReference type="ChEBI" id="CHEBI:29108"/>
        <label>1</label>
    </ligand>
</feature>
<feature type="binding site" evidence="15">
    <location>
        <position position="251"/>
    </location>
    <ligand>
        <name>Ca(2+)</name>
        <dbReference type="ChEBI" id="CHEBI:29108"/>
        <label>2</label>
    </ligand>
</feature>
<feature type="site" description="Transition state stabilizer" evidence="16">
    <location>
        <position position="64"/>
    </location>
</feature>
<dbReference type="CDD" id="cd00693">
    <property type="entry name" value="secretory_peroxidase"/>
    <property type="match status" value="1"/>
</dbReference>
<comment type="cofactor">
    <cofactor evidence="15 18">
        <name>heme b</name>
        <dbReference type="ChEBI" id="CHEBI:60344"/>
    </cofactor>
    <text evidence="15 18">Binds 1 heme b (iron(II)-protoporphyrin IX) group per subunit.</text>
</comment>
<dbReference type="InterPro" id="IPR033905">
    <property type="entry name" value="Secretory_peroxidase"/>
</dbReference>
<dbReference type="GO" id="GO:0140825">
    <property type="term" value="F:lactoperoxidase activity"/>
    <property type="evidence" value="ECO:0007669"/>
    <property type="project" value="UniProtKB-EC"/>
</dbReference>
<comment type="similarity">
    <text evidence="3">Belongs to the peroxidase family. Ascorbate peroxidase subfamily.</text>
</comment>
<protein>
    <recommendedName>
        <fullName evidence="4 18">Peroxidase</fullName>
        <ecNumber evidence="4 18">1.11.1.7</ecNumber>
    </recommendedName>
</protein>
<gene>
    <name evidence="20" type="ORF">G2W53_016158</name>
</gene>
<name>A0A834WW33_9FABA</name>
<comment type="cofactor">
    <cofactor evidence="15 18">
        <name>Ca(2+)</name>
        <dbReference type="ChEBI" id="CHEBI:29108"/>
    </cofactor>
    <text evidence="15 18">Binds 2 calcium ions per subunit.</text>
</comment>
<dbReference type="Gene3D" id="1.10.520.10">
    <property type="match status" value="1"/>
</dbReference>